<comment type="caution">
    <text evidence="2">The sequence shown here is derived from an EMBL/GenBank/DDBJ whole genome shotgun (WGS) entry which is preliminary data.</text>
</comment>
<name>A0A246E0F4_9HYPH</name>
<dbReference type="InterPro" id="IPR021529">
    <property type="entry name" value="DUF2798"/>
</dbReference>
<organism evidence="2 3">
    <name type="scientific">Rhizobium esperanzae</name>
    <dbReference type="NCBI Taxonomy" id="1967781"/>
    <lineage>
        <taxon>Bacteria</taxon>
        <taxon>Pseudomonadati</taxon>
        <taxon>Pseudomonadota</taxon>
        <taxon>Alphaproteobacteria</taxon>
        <taxon>Hyphomicrobiales</taxon>
        <taxon>Rhizobiaceae</taxon>
        <taxon>Rhizobium/Agrobacterium group</taxon>
        <taxon>Rhizobium</taxon>
    </lineage>
</organism>
<feature type="transmembrane region" description="Helical" evidence="1">
    <location>
        <begin position="9"/>
        <end position="30"/>
    </location>
</feature>
<gene>
    <name evidence="2" type="ORF">B5E41_02960</name>
</gene>
<keyword evidence="1" id="KW-0472">Membrane</keyword>
<dbReference type="Proteomes" id="UP000197269">
    <property type="component" value="Unassembled WGS sequence"/>
</dbReference>
<dbReference type="EMBL" id="MXPU01000002">
    <property type="protein sequence ID" value="OWO96434.1"/>
    <property type="molecule type" value="Genomic_DNA"/>
</dbReference>
<protein>
    <recommendedName>
        <fullName evidence="4">DUF2798 domain-containing protein</fullName>
    </recommendedName>
</protein>
<dbReference type="AlphaFoldDB" id="A0A246E0F4"/>
<sequence>MNTHFKRKIIFALSMGVVTTGLISFTLLALNLGFSKGFVLTWLRSWSIAYLIVIPAILLIGPRLQAQIDRVIRDAEEQPSM</sequence>
<proteinExistence type="predicted"/>
<dbReference type="Pfam" id="PF11391">
    <property type="entry name" value="DUF2798"/>
    <property type="match status" value="1"/>
</dbReference>
<evidence type="ECO:0008006" key="4">
    <source>
        <dbReference type="Google" id="ProtNLM"/>
    </source>
</evidence>
<feature type="transmembrane region" description="Helical" evidence="1">
    <location>
        <begin position="42"/>
        <end position="60"/>
    </location>
</feature>
<evidence type="ECO:0000313" key="3">
    <source>
        <dbReference type="Proteomes" id="UP000197269"/>
    </source>
</evidence>
<evidence type="ECO:0000313" key="2">
    <source>
        <dbReference type="EMBL" id="OWO96434.1"/>
    </source>
</evidence>
<evidence type="ECO:0000256" key="1">
    <source>
        <dbReference type="SAM" id="Phobius"/>
    </source>
</evidence>
<dbReference type="RefSeq" id="WP_088390942.1">
    <property type="nucleotide sequence ID" value="NZ_MXPU01000002.1"/>
</dbReference>
<accession>A0A246E0F4</accession>
<reference evidence="2 3" key="1">
    <citation type="submission" date="2017-03" db="EMBL/GenBank/DDBJ databases">
        <title>Genome of strain Rhizobium sp. CNPSo 668.</title>
        <authorList>
            <person name="Ribeiro R."/>
        </authorList>
    </citation>
    <scope>NUCLEOTIDE SEQUENCE [LARGE SCALE GENOMIC DNA]</scope>
    <source>
        <strain evidence="2 3">CNPSo 668</strain>
    </source>
</reference>
<keyword evidence="1" id="KW-0812">Transmembrane</keyword>
<keyword evidence="1" id="KW-1133">Transmembrane helix</keyword>